<protein>
    <submittedName>
        <fullName evidence="3">Uncharacterized protein</fullName>
    </submittedName>
</protein>
<dbReference type="PROSITE" id="PS01137">
    <property type="entry name" value="TATD_1"/>
    <property type="match status" value="1"/>
</dbReference>
<comment type="caution">
    <text evidence="3">The sequence shown here is derived from an EMBL/GenBank/DDBJ whole genome shotgun (WGS) entry which is preliminary data.</text>
</comment>
<dbReference type="InterPro" id="IPR018228">
    <property type="entry name" value="DNase_TatD-rel_CS"/>
</dbReference>
<proteinExistence type="predicted"/>
<gene>
    <name evidence="3" type="ORF">DCS_00737</name>
</gene>
<dbReference type="InParanoid" id="A0A151GR63"/>
<dbReference type="PANTHER" id="PTHR47345:SF1">
    <property type="entry name" value="CUT9-INTERACTING PROTEIN SCN1"/>
    <property type="match status" value="1"/>
</dbReference>
<evidence type="ECO:0000256" key="1">
    <source>
        <dbReference type="ARBA" id="ARBA00022801"/>
    </source>
</evidence>
<feature type="compositionally biased region" description="Polar residues" evidence="2">
    <location>
        <begin position="1"/>
        <end position="12"/>
    </location>
</feature>
<keyword evidence="1" id="KW-0378">Hydrolase</keyword>
<dbReference type="InterPro" id="IPR032466">
    <property type="entry name" value="Metal_Hydrolase"/>
</dbReference>
<dbReference type="Gene3D" id="3.20.20.140">
    <property type="entry name" value="Metal-dependent hydrolases"/>
    <property type="match status" value="1"/>
</dbReference>
<evidence type="ECO:0000313" key="3">
    <source>
        <dbReference type="EMBL" id="KYK59605.1"/>
    </source>
</evidence>
<evidence type="ECO:0000313" key="4">
    <source>
        <dbReference type="Proteomes" id="UP000076580"/>
    </source>
</evidence>
<accession>A0A151GR63</accession>
<dbReference type="InterPro" id="IPR053044">
    <property type="entry name" value="Metallo-hydrolase/TatD-type"/>
</dbReference>
<organism evidence="3 4">
    <name type="scientific">Drechmeria coniospora</name>
    <name type="common">Nematophagous fungus</name>
    <name type="synonym">Meria coniospora</name>
    <dbReference type="NCBI Taxonomy" id="98403"/>
    <lineage>
        <taxon>Eukaryota</taxon>
        <taxon>Fungi</taxon>
        <taxon>Dikarya</taxon>
        <taxon>Ascomycota</taxon>
        <taxon>Pezizomycotina</taxon>
        <taxon>Sordariomycetes</taxon>
        <taxon>Hypocreomycetidae</taxon>
        <taxon>Hypocreales</taxon>
        <taxon>Ophiocordycipitaceae</taxon>
        <taxon>Drechmeria</taxon>
    </lineage>
</organism>
<dbReference type="AlphaFoldDB" id="A0A151GR63"/>
<dbReference type="RefSeq" id="XP_040658957.1">
    <property type="nucleotide sequence ID" value="XM_040798074.1"/>
</dbReference>
<dbReference type="FunCoup" id="A0A151GR63">
    <property type="interactions" value="41"/>
</dbReference>
<evidence type="ECO:0000256" key="2">
    <source>
        <dbReference type="SAM" id="MobiDB-lite"/>
    </source>
</evidence>
<dbReference type="Proteomes" id="UP000076580">
    <property type="component" value="Chromosome 01"/>
</dbReference>
<dbReference type="GO" id="GO:0016788">
    <property type="term" value="F:hydrolase activity, acting on ester bonds"/>
    <property type="evidence" value="ECO:0007669"/>
    <property type="project" value="InterPro"/>
</dbReference>
<dbReference type="EMBL" id="LAYC01000001">
    <property type="protein sequence ID" value="KYK59605.1"/>
    <property type="molecule type" value="Genomic_DNA"/>
</dbReference>
<dbReference type="GeneID" id="63713380"/>
<feature type="region of interest" description="Disordered" evidence="2">
    <location>
        <begin position="1"/>
        <end position="23"/>
    </location>
</feature>
<reference evidence="3 4" key="1">
    <citation type="journal article" date="2016" name="Sci. Rep.">
        <title>Insights into Adaptations to a Near-Obligate Nematode Endoparasitic Lifestyle from the Finished Genome of Drechmeria coniospora.</title>
        <authorList>
            <person name="Zhang L."/>
            <person name="Zhou Z."/>
            <person name="Guo Q."/>
            <person name="Fokkens L."/>
            <person name="Miskei M."/>
            <person name="Pocsi I."/>
            <person name="Zhang W."/>
            <person name="Chen M."/>
            <person name="Wang L."/>
            <person name="Sun Y."/>
            <person name="Donzelli B.G."/>
            <person name="Gibson D.M."/>
            <person name="Nelson D.R."/>
            <person name="Luo J.G."/>
            <person name="Rep M."/>
            <person name="Liu H."/>
            <person name="Yang S."/>
            <person name="Wang J."/>
            <person name="Krasnoff S.B."/>
            <person name="Xu Y."/>
            <person name="Molnar I."/>
            <person name="Lin M."/>
        </authorList>
    </citation>
    <scope>NUCLEOTIDE SEQUENCE [LARGE SCALE GENOMIC DNA]</scope>
    <source>
        <strain evidence="3 4">ARSEF 6962</strain>
    </source>
</reference>
<dbReference type="PANTHER" id="PTHR47345">
    <property type="entry name" value="CUT9-INTERACTING PROTEIN SCN1"/>
    <property type="match status" value="1"/>
</dbReference>
<dbReference type="SUPFAM" id="SSF51556">
    <property type="entry name" value="Metallo-dependent hydrolases"/>
    <property type="match status" value="1"/>
</dbReference>
<keyword evidence="4" id="KW-1185">Reference proteome</keyword>
<dbReference type="InterPro" id="IPR001130">
    <property type="entry name" value="TatD-like"/>
</dbReference>
<name>A0A151GR63_DRECN</name>
<dbReference type="Pfam" id="PF01026">
    <property type="entry name" value="TatD_DNase"/>
    <property type="match status" value="1"/>
</dbReference>
<sequence>MCQRQQRTSGIQSEDDPSRKDDGKAFPWRLGIVDAHCHLNDSVASLQTRLPTIRARTLAIMSTNAQDQDLVADAAAQYGIEMPYALGHQSGGSRNDFIELENMSGEAKDDGETVTIKDGGDRVVKSEFIHDEIFTHETNGGEGTSGKGISAETPSGEAGGCRLVPSFGWHPWYSHLLYDDTFTFAPTTTYTPPEDSVDSASAFAAKKRHYEAVLTPSPERDDDFIASLPVPTPLSAFIAATRARLRAHPYALVGEIGLDKAFRVPFGCDASAVAPPADAPASVHASGHRTLSRYRVRIQHQEAIFGSQVRLAAAEGRPVSVHCVQAHGSLHCTFLACCQPHERPIPMIRGVGMGSRSLDGADSPVWESLPPGRVYPPRICLHSFTGDVQVLQLWLHSSNHTDVYFSFSKAVNLRNDSNRVKSSMVMHAVPDDRALLESDLPVVEDETDAALEEMYRHACHVKQWPLEEGVRRFGSNFESFIFGNRMEPVSGDATDPG</sequence>